<keyword evidence="6 7" id="KW-0665">Pyrimidine biosynthesis</keyword>
<dbReference type="AlphaFoldDB" id="A0A7M1LHS4"/>
<sequence length="204" mass="22231">MNIEEIYKECGAYLKGHFLLSSGKHSQFYLQSAKVLEYPNLAQNLAKELANIITKSGIKVDSVCSPAIGGILAGYELARALDTRFIFAERVDGKMNLRRGFSVKDGETFIICEDIITTGGSALEVAKLINSLGGNVLAFAALANRGFCKVENLENSRKDSCKLPLDKPLFSLGNFEFEIYDPDDCPLCENGSRAIKPGSNTNHG</sequence>
<dbReference type="PANTHER" id="PTHR19278">
    <property type="entry name" value="OROTATE PHOSPHORIBOSYLTRANSFERASE"/>
    <property type="match status" value="1"/>
</dbReference>
<comment type="caution">
    <text evidence="7">Lacks conserved residue(s) required for the propagation of feature annotation.</text>
</comment>
<dbReference type="SUPFAM" id="SSF53271">
    <property type="entry name" value="PRTase-like"/>
    <property type="match status" value="1"/>
</dbReference>
<dbReference type="CDD" id="cd06223">
    <property type="entry name" value="PRTases_typeI"/>
    <property type="match status" value="1"/>
</dbReference>
<protein>
    <recommendedName>
        <fullName evidence="2 7">Orotate phosphoribosyltransferase</fullName>
        <shortName evidence="7">OPRT</shortName>
        <shortName evidence="7">OPRTase</shortName>
        <ecNumber evidence="2 7">2.4.2.10</ecNumber>
    </recommendedName>
</protein>
<feature type="binding site" evidence="7">
    <location>
        <position position="90"/>
    </location>
    <ligand>
        <name>5-phospho-alpha-D-ribose 1-diphosphate</name>
        <dbReference type="ChEBI" id="CHEBI:58017"/>
        <note>ligand shared between dimeric partners</note>
    </ligand>
</feature>
<organism evidence="9 10">
    <name type="scientific">Campylobacter corcagiensis</name>
    <dbReference type="NCBI Taxonomy" id="1448857"/>
    <lineage>
        <taxon>Bacteria</taxon>
        <taxon>Pseudomonadati</taxon>
        <taxon>Campylobacterota</taxon>
        <taxon>Epsilonproteobacteria</taxon>
        <taxon>Campylobacterales</taxon>
        <taxon>Campylobacteraceae</taxon>
        <taxon>Campylobacter</taxon>
    </lineage>
</organism>
<dbReference type="EMBL" id="CP063078">
    <property type="protein sequence ID" value="QOQ88139.1"/>
    <property type="molecule type" value="Genomic_DNA"/>
</dbReference>
<dbReference type="GO" id="GO:0019856">
    <property type="term" value="P:pyrimidine nucleobase biosynthetic process"/>
    <property type="evidence" value="ECO:0007669"/>
    <property type="project" value="InterPro"/>
</dbReference>
<comment type="catalytic activity">
    <reaction evidence="7">
        <text>orotidine 5'-phosphate + diphosphate = orotate + 5-phospho-alpha-D-ribose 1-diphosphate</text>
        <dbReference type="Rhea" id="RHEA:10380"/>
        <dbReference type="ChEBI" id="CHEBI:30839"/>
        <dbReference type="ChEBI" id="CHEBI:33019"/>
        <dbReference type="ChEBI" id="CHEBI:57538"/>
        <dbReference type="ChEBI" id="CHEBI:58017"/>
        <dbReference type="EC" id="2.4.2.10"/>
    </reaction>
</comment>
<comment type="pathway">
    <text evidence="1 7">Pyrimidine metabolism; UMP biosynthesis via de novo pathway; UMP from orotate: step 1/2.</text>
</comment>
<evidence type="ECO:0000256" key="3">
    <source>
        <dbReference type="ARBA" id="ARBA00022676"/>
    </source>
</evidence>
<comment type="similarity">
    <text evidence="7">Belongs to the purine/pyrimidine phosphoribosyltransferase family. PyrE subfamily.</text>
</comment>
<name>A0A7M1LHS4_9BACT</name>
<proteinExistence type="inferred from homology"/>
<dbReference type="OrthoDB" id="9783570at2"/>
<feature type="domain" description="Phosphoribosyltransferase" evidence="8">
    <location>
        <begin position="35"/>
        <end position="150"/>
    </location>
</feature>
<dbReference type="UniPathway" id="UPA00070">
    <property type="reaction ID" value="UER00119"/>
</dbReference>
<dbReference type="Gene3D" id="3.40.50.2020">
    <property type="match status" value="1"/>
</dbReference>
<keyword evidence="10" id="KW-1185">Reference proteome</keyword>
<dbReference type="InterPro" id="IPR023031">
    <property type="entry name" value="OPRT"/>
</dbReference>
<feature type="binding site" description="in other chain" evidence="7">
    <location>
        <begin position="113"/>
        <end position="121"/>
    </location>
    <ligand>
        <name>5-phospho-alpha-D-ribose 1-diphosphate</name>
        <dbReference type="ChEBI" id="CHEBI:58017"/>
        <note>ligand shared between dimeric partners</note>
    </ligand>
</feature>
<keyword evidence="3 7" id="KW-0328">Glycosyltransferase</keyword>
<keyword evidence="4 7" id="KW-0808">Transferase</keyword>
<evidence type="ECO:0000256" key="4">
    <source>
        <dbReference type="ARBA" id="ARBA00022679"/>
    </source>
</evidence>
<evidence type="ECO:0000313" key="9">
    <source>
        <dbReference type="EMBL" id="QOQ88139.1"/>
    </source>
</evidence>
<feature type="binding site" evidence="7">
    <location>
        <position position="145"/>
    </location>
    <ligand>
        <name>orotate</name>
        <dbReference type="ChEBI" id="CHEBI:30839"/>
    </ligand>
</feature>
<feature type="binding site" evidence="7">
    <location>
        <position position="117"/>
    </location>
    <ligand>
        <name>orotate</name>
        <dbReference type="ChEBI" id="CHEBI:30839"/>
    </ligand>
</feature>
<dbReference type="InterPro" id="IPR029057">
    <property type="entry name" value="PRTase-like"/>
</dbReference>
<dbReference type="Proteomes" id="UP000594749">
    <property type="component" value="Chromosome"/>
</dbReference>
<accession>A0A7M1LHS4</accession>
<dbReference type="RefSeq" id="WP_025802102.1">
    <property type="nucleotide sequence ID" value="NZ_CP053842.1"/>
</dbReference>
<dbReference type="InterPro" id="IPR000836">
    <property type="entry name" value="PRTase_dom"/>
</dbReference>
<evidence type="ECO:0000256" key="7">
    <source>
        <dbReference type="HAMAP-Rule" id="MF_01208"/>
    </source>
</evidence>
<comment type="subunit">
    <text evidence="7">Homodimer.</text>
</comment>
<dbReference type="EC" id="2.4.2.10" evidence="2 7"/>
<dbReference type="InterPro" id="IPR006273">
    <property type="entry name" value="Orotate_PRibTrfase_bac"/>
</dbReference>
<dbReference type="Pfam" id="PF00156">
    <property type="entry name" value="Pribosyltran"/>
    <property type="match status" value="1"/>
</dbReference>
<dbReference type="HAMAP" id="MF_01208">
    <property type="entry name" value="PyrE"/>
    <property type="match status" value="1"/>
</dbReference>
<evidence type="ECO:0000259" key="8">
    <source>
        <dbReference type="Pfam" id="PF00156"/>
    </source>
</evidence>
<comment type="function">
    <text evidence="7">Catalyzes the transfer of a ribosyl phosphate group from 5-phosphoribose 1-diphosphate to orotate, leading to the formation of orotidine monophosphate (OMP).</text>
</comment>
<evidence type="ECO:0000256" key="1">
    <source>
        <dbReference type="ARBA" id="ARBA00004889"/>
    </source>
</evidence>
<dbReference type="PANTHER" id="PTHR19278:SF9">
    <property type="entry name" value="URIDINE 5'-MONOPHOSPHATE SYNTHASE"/>
    <property type="match status" value="1"/>
</dbReference>
<dbReference type="GO" id="GO:0004588">
    <property type="term" value="F:orotate phosphoribosyltransferase activity"/>
    <property type="evidence" value="ECO:0007669"/>
    <property type="project" value="UniProtKB-UniRule"/>
</dbReference>
<evidence type="ECO:0000256" key="2">
    <source>
        <dbReference type="ARBA" id="ARBA00011971"/>
    </source>
</evidence>
<evidence type="ECO:0000256" key="5">
    <source>
        <dbReference type="ARBA" id="ARBA00022842"/>
    </source>
</evidence>
<keyword evidence="5 7" id="KW-0460">Magnesium</keyword>
<dbReference type="GO" id="GO:0044205">
    <property type="term" value="P:'de novo' UMP biosynthetic process"/>
    <property type="evidence" value="ECO:0007669"/>
    <property type="project" value="UniProtKB-UniRule"/>
</dbReference>
<evidence type="ECO:0000256" key="6">
    <source>
        <dbReference type="ARBA" id="ARBA00022975"/>
    </source>
</evidence>
<reference evidence="9 10" key="1">
    <citation type="submission" date="2020-10" db="EMBL/GenBank/DDBJ databases">
        <title>Campylobacter and Helicobacter PacBio genomes.</title>
        <authorList>
            <person name="Lane C."/>
        </authorList>
    </citation>
    <scope>NUCLEOTIDE SEQUENCE [LARGE SCALE GENOMIC DNA]</scope>
    <source>
        <strain evidence="9 10">2016D-0077</strain>
    </source>
</reference>
<dbReference type="GO" id="GO:0000287">
    <property type="term" value="F:magnesium ion binding"/>
    <property type="evidence" value="ECO:0007669"/>
    <property type="project" value="UniProtKB-UniRule"/>
</dbReference>
<dbReference type="NCBIfam" id="TIGR01367">
    <property type="entry name" value="pyrE_Therm"/>
    <property type="match status" value="1"/>
</dbReference>
<gene>
    <name evidence="7 9" type="primary">pyrE</name>
    <name evidence="9" type="ORF">IMC76_03805</name>
</gene>
<comment type="cofactor">
    <cofactor evidence="7">
        <name>Mg(2+)</name>
        <dbReference type="ChEBI" id="CHEBI:18420"/>
    </cofactor>
</comment>
<evidence type="ECO:0000313" key="10">
    <source>
        <dbReference type="Proteomes" id="UP000594749"/>
    </source>
</evidence>